<evidence type="ECO:0000313" key="3">
    <source>
        <dbReference type="Proteomes" id="UP000480266"/>
    </source>
</evidence>
<accession>A0A7C9RHW5</accession>
<comment type="caution">
    <text evidence="2">The sequence shown here is derived from an EMBL/GenBank/DDBJ whole genome shotgun (WGS) entry which is preliminary data.</text>
</comment>
<keyword evidence="3" id="KW-1185">Reference proteome</keyword>
<dbReference type="InterPro" id="IPR025274">
    <property type="entry name" value="DUF4070"/>
</dbReference>
<gene>
    <name evidence="2" type="ORF">G4V63_19660</name>
</gene>
<feature type="non-terminal residue" evidence="2">
    <location>
        <position position="1"/>
    </location>
</feature>
<dbReference type="Proteomes" id="UP000480266">
    <property type="component" value="Unassembled WGS sequence"/>
</dbReference>
<name>A0A7C9RHW5_9BRAD</name>
<evidence type="ECO:0000313" key="2">
    <source>
        <dbReference type="EMBL" id="NGX97338.1"/>
    </source>
</evidence>
<sequence>HGRGGCFQASAWGSIHTYPNRVKLPNSKERLSLRNIKRGLTMLANIVWQVGVKSDYRREFWKFSLPLLKRGDIERVITVGLVAHHLILFARDASSGQQNASYYSTRLRDMPVAAE</sequence>
<feature type="domain" description="DUF4070" evidence="1">
    <location>
        <begin position="16"/>
        <end position="98"/>
    </location>
</feature>
<dbReference type="AlphaFoldDB" id="A0A7C9RHW5"/>
<reference evidence="2" key="1">
    <citation type="submission" date="2020-02" db="EMBL/GenBank/DDBJ databases">
        <title>Draft genome sequence of Candidatus Afipia apatlaquensis IBT-C3, a potential strain for decolorization of textile dyes.</title>
        <authorList>
            <person name="Sanchez-Reyes A."/>
            <person name="Breton-Deval L."/>
            <person name="Mangelson H."/>
            <person name="Sanchez-Flores A."/>
        </authorList>
    </citation>
    <scope>NUCLEOTIDE SEQUENCE [LARGE SCALE GENOMIC DNA]</scope>
    <source>
        <strain evidence="2">IBT-C3</strain>
    </source>
</reference>
<evidence type="ECO:0000259" key="1">
    <source>
        <dbReference type="Pfam" id="PF13282"/>
    </source>
</evidence>
<proteinExistence type="predicted"/>
<dbReference type="Pfam" id="PF13282">
    <property type="entry name" value="DUF4070"/>
    <property type="match status" value="1"/>
</dbReference>
<organism evidence="2 3">
    <name type="scientific">Candidatus Afipia apatlaquensis</name>
    <dbReference type="NCBI Taxonomy" id="2712852"/>
    <lineage>
        <taxon>Bacteria</taxon>
        <taxon>Pseudomonadati</taxon>
        <taxon>Pseudomonadota</taxon>
        <taxon>Alphaproteobacteria</taxon>
        <taxon>Hyphomicrobiales</taxon>
        <taxon>Nitrobacteraceae</taxon>
        <taxon>Afipia</taxon>
    </lineage>
</organism>
<dbReference type="EMBL" id="JAAMRR010001003">
    <property type="protein sequence ID" value="NGX97338.1"/>
    <property type="molecule type" value="Genomic_DNA"/>
</dbReference>
<protein>
    <submittedName>
        <fullName evidence="2">DUF4070 domain-containing protein</fullName>
    </submittedName>
</protein>